<reference evidence="3" key="1">
    <citation type="submission" date="2018-04" db="EMBL/GenBank/DDBJ databases">
        <authorList>
            <person name="Cornet L."/>
        </authorList>
    </citation>
    <scope>NUCLEOTIDE SEQUENCE [LARGE SCALE GENOMIC DNA]</scope>
</reference>
<feature type="domain" description="YchJ-like middle NTF2-like" evidence="1">
    <location>
        <begin position="1"/>
        <end position="117"/>
    </location>
</feature>
<organism evidence="2 3">
    <name type="scientific">Phormidesmis priestleyi</name>
    <dbReference type="NCBI Taxonomy" id="268141"/>
    <lineage>
        <taxon>Bacteria</taxon>
        <taxon>Bacillati</taxon>
        <taxon>Cyanobacteriota</taxon>
        <taxon>Cyanophyceae</taxon>
        <taxon>Leptolyngbyales</taxon>
        <taxon>Leptolyngbyaceae</taxon>
        <taxon>Phormidesmis</taxon>
    </lineage>
</organism>
<comment type="caution">
    <text evidence="2">The sequence shown here is derived from an EMBL/GenBank/DDBJ whole genome shotgun (WGS) entry which is preliminary data.</text>
</comment>
<feature type="non-terminal residue" evidence="2">
    <location>
        <position position="1"/>
    </location>
</feature>
<evidence type="ECO:0000313" key="3">
    <source>
        <dbReference type="Proteomes" id="UP000249794"/>
    </source>
</evidence>
<gene>
    <name evidence="2" type="ORF">DCF15_03485</name>
</gene>
<dbReference type="InterPro" id="IPR048469">
    <property type="entry name" value="YchJ-like_M"/>
</dbReference>
<protein>
    <recommendedName>
        <fullName evidence="1">YchJ-like middle NTF2-like domain-containing protein</fullName>
    </recommendedName>
</protein>
<dbReference type="AlphaFoldDB" id="A0A2W4XTA2"/>
<dbReference type="Pfam" id="PF17775">
    <property type="entry name" value="YchJ_M-like"/>
    <property type="match status" value="1"/>
</dbReference>
<dbReference type="SUPFAM" id="SSF54427">
    <property type="entry name" value="NTF2-like"/>
    <property type="match status" value="1"/>
</dbReference>
<evidence type="ECO:0000313" key="2">
    <source>
        <dbReference type="EMBL" id="PZO59567.1"/>
    </source>
</evidence>
<dbReference type="EMBL" id="QBMP01000020">
    <property type="protein sequence ID" value="PZO59567.1"/>
    <property type="molecule type" value="Genomic_DNA"/>
</dbReference>
<reference evidence="2 3" key="2">
    <citation type="submission" date="2018-06" db="EMBL/GenBank/DDBJ databases">
        <title>Metagenomic assembly of (sub)arctic Cyanobacteria and their associated microbiome from non-axenic cultures.</title>
        <authorList>
            <person name="Baurain D."/>
        </authorList>
    </citation>
    <scope>NUCLEOTIDE SEQUENCE [LARGE SCALE GENOMIC DNA]</scope>
    <source>
        <strain evidence="2">ULC027bin1</strain>
    </source>
</reference>
<dbReference type="SUPFAM" id="SSF103642">
    <property type="entry name" value="Sec-C motif"/>
    <property type="match status" value="1"/>
</dbReference>
<dbReference type="InterPro" id="IPR004027">
    <property type="entry name" value="SEC_C_motif"/>
</dbReference>
<dbReference type="Gene3D" id="3.10.450.50">
    <property type="match status" value="1"/>
</dbReference>
<name>A0A2W4XTA2_9CYAN</name>
<proteinExistence type="predicted"/>
<dbReference type="InterPro" id="IPR032710">
    <property type="entry name" value="NTF2-like_dom_sf"/>
</dbReference>
<sequence>SAFTQSNFDYLVATRKLSLESPTAEADERQALTQTAKNIRWINLLIVATHKGKTQDKTGVVEFVAVYQSVHQAIHRAAAPMLQEEAGASGLQQLHERSHFIKERGTKERSQWLYVTGDILPPYQPQRSQPCWCGSNQRFGRCHG</sequence>
<dbReference type="Proteomes" id="UP000249794">
    <property type="component" value="Unassembled WGS sequence"/>
</dbReference>
<accession>A0A2W4XTA2</accession>
<dbReference type="Pfam" id="PF02810">
    <property type="entry name" value="SEC-C"/>
    <property type="match status" value="1"/>
</dbReference>
<evidence type="ECO:0000259" key="1">
    <source>
        <dbReference type="Pfam" id="PF17775"/>
    </source>
</evidence>